<protein>
    <recommendedName>
        <fullName evidence="3">2OG-Fe(II) oxygenase</fullName>
    </recommendedName>
</protein>
<sequence length="222" mass="25477">MLSTISLYPTNLIEYTNPLAEHLNVEIERYLRKEREDSPNLPSFSSRGNTAWHSFDNLTELQEDWSVALKQMIYDVSDRYHMGLQQGRHLPGLEQIRIKCWALILGQHDYSNYHTHPNSDISGVYWVKNPPVLPEIEGRFSVPDPRGGAQASRLQGSAMYYHPPVEGTGLVFPSWLPHYVEPHYQEGERISISWNLFIKDPPEGTVNIASSSWRDTNGDNWG</sequence>
<reference evidence="1 2" key="1">
    <citation type="submission" date="2010-03" db="EMBL/GenBank/DDBJ databases">
        <title>The Genome Sequence of Cyanophage S-SSM4.</title>
        <authorList>
            <consortium name="The Broad Institute Genome Sequencing Platform"/>
            <person name="Henn M.R."/>
            <person name="Sullivan M.S."/>
            <person name="Osburne M.S."/>
            <person name="Levin J."/>
            <person name="Malboeuf C."/>
            <person name="Casali M."/>
            <person name="Russ C."/>
            <person name="Lennon N."/>
            <person name="Erlich R."/>
            <person name="Young S.K."/>
            <person name="Koehrsen M."/>
            <person name="Yandava C."/>
            <person name="Zeng Q."/>
            <person name="Alvarado L."/>
            <person name="Anderson S."/>
            <person name="Berlin A."/>
            <person name="Borenstein D."/>
            <person name="Chen Z."/>
            <person name="Engels R."/>
            <person name="Freedman E."/>
            <person name="Gellesch M."/>
            <person name="Goldberg J."/>
            <person name="Green L."/>
            <person name="Griggs A."/>
            <person name="Gujja S."/>
            <person name="Heiman D."/>
            <person name="Hepburn T."/>
            <person name="Howarth C."/>
            <person name="Jen D."/>
            <person name="Larson L."/>
            <person name="Lewis B."/>
            <person name="Mehta T."/>
            <person name="Park D."/>
            <person name="Pearson M."/>
            <person name="Roberts A."/>
            <person name="Ryan E."/>
            <person name="Saif S."/>
            <person name="Shea T."/>
            <person name="Shenoy N."/>
            <person name="Sisk P."/>
            <person name="Stolte C."/>
            <person name="Sykes S."/>
            <person name="Walk T."/>
            <person name="White J."/>
            <person name="Yu Q."/>
            <person name="Coleman M.L."/>
            <person name="Huang K.H."/>
            <person name="Weigele P.R."/>
            <person name="DeFrancesco A.S."/>
            <person name="Kern S.E."/>
            <person name="Thompson L.R."/>
            <person name="Fu R."/>
            <person name="Hombeck B."/>
            <person name="Chisholm S.W."/>
            <person name="Haas B."/>
            <person name="Nusbaum C."/>
            <person name="Galagan J."/>
            <person name="Birren B."/>
        </authorList>
    </citation>
    <scope>NUCLEOTIDE SEQUENCE [LARGE SCALE GENOMIC DNA]</scope>
    <source>
        <strain evidence="1 2">S-SSM4</strain>
    </source>
</reference>
<evidence type="ECO:0008006" key="3">
    <source>
        <dbReference type="Google" id="ProtNLM"/>
    </source>
</evidence>
<evidence type="ECO:0000313" key="2">
    <source>
        <dbReference type="Proteomes" id="UP000203282"/>
    </source>
</evidence>
<dbReference type="NCBIfam" id="TIGR02466">
    <property type="entry name" value="TIGR02466 family protein"/>
    <property type="match status" value="1"/>
</dbReference>
<dbReference type="RefSeq" id="YP_007677377.1">
    <property type="nucleotide sequence ID" value="NC_020875.1"/>
</dbReference>
<name>M1UG64_9CAUD</name>
<dbReference type="EMBL" id="HQ316583">
    <property type="protein sequence ID" value="AGG54252.1"/>
    <property type="molecule type" value="Genomic_DNA"/>
</dbReference>
<dbReference type="InterPro" id="IPR012668">
    <property type="entry name" value="CHP02466"/>
</dbReference>
<dbReference type="KEGG" id="vg:15013613"/>
<dbReference type="GeneID" id="15013613"/>
<dbReference type="OrthoDB" id="22809at10239"/>
<evidence type="ECO:0000313" key="1">
    <source>
        <dbReference type="EMBL" id="AGG54252.1"/>
    </source>
</evidence>
<dbReference type="Gene3D" id="2.60.120.620">
    <property type="entry name" value="q2cbj1_9rhob like domain"/>
    <property type="match status" value="1"/>
</dbReference>
<dbReference type="Pfam" id="PF13759">
    <property type="entry name" value="2OG-FeII_Oxy_5"/>
    <property type="match status" value="1"/>
</dbReference>
<organism evidence="1 2">
    <name type="scientific">Synechococcus phage S-SSM4</name>
    <dbReference type="NCBI Taxonomy" id="536466"/>
    <lineage>
        <taxon>Viruses</taxon>
        <taxon>Duplodnaviria</taxon>
        <taxon>Heunggongvirae</taxon>
        <taxon>Uroviricota</taxon>
        <taxon>Caudoviricetes</taxon>
        <taxon>Pantevenvirales</taxon>
        <taxon>Kyanoviridae</taxon>
        <taxon>Greenvirus</taxon>
        <taxon>Greenvirus ssm4</taxon>
    </lineage>
</organism>
<accession>M1UG64</accession>
<gene>
    <name evidence="1" type="ORF">CYXG_00188</name>
</gene>
<keyword evidence="2" id="KW-1185">Reference proteome</keyword>
<dbReference type="Proteomes" id="UP000203282">
    <property type="component" value="Segment"/>
</dbReference>
<proteinExistence type="predicted"/>